<dbReference type="AlphaFoldDB" id="A0A8H4IPG8"/>
<dbReference type="InterPro" id="IPR036259">
    <property type="entry name" value="MFS_trans_sf"/>
</dbReference>
<feature type="transmembrane region" description="Helical" evidence="6">
    <location>
        <begin position="72"/>
        <end position="97"/>
    </location>
</feature>
<dbReference type="GO" id="GO:0016020">
    <property type="term" value="C:membrane"/>
    <property type="evidence" value="ECO:0007669"/>
    <property type="project" value="UniProtKB-SubCell"/>
</dbReference>
<evidence type="ECO:0000256" key="3">
    <source>
        <dbReference type="ARBA" id="ARBA00022989"/>
    </source>
</evidence>
<accession>A0A8H4IPG8</accession>
<feature type="transmembrane region" description="Helical" evidence="6">
    <location>
        <begin position="202"/>
        <end position="224"/>
    </location>
</feature>
<evidence type="ECO:0000256" key="1">
    <source>
        <dbReference type="ARBA" id="ARBA00004141"/>
    </source>
</evidence>
<dbReference type="Gene3D" id="1.20.1250.20">
    <property type="entry name" value="MFS general substrate transporter like domains"/>
    <property type="match status" value="2"/>
</dbReference>
<dbReference type="Proteomes" id="UP000572817">
    <property type="component" value="Unassembled WGS sequence"/>
</dbReference>
<comment type="caution">
    <text evidence="8">The sequence shown here is derived from an EMBL/GenBank/DDBJ whole genome shotgun (WGS) entry which is preliminary data.</text>
</comment>
<dbReference type="PANTHER" id="PTHR42718:SF41">
    <property type="entry name" value="MFS TRANSPORTER OF UNKOWN SPECIFICITY (AFU_ORTHOLOGUE AFUA_5G09940)-RELATED"/>
    <property type="match status" value="1"/>
</dbReference>
<organism evidence="8 9">
    <name type="scientific">Botryosphaeria dothidea</name>
    <dbReference type="NCBI Taxonomy" id="55169"/>
    <lineage>
        <taxon>Eukaryota</taxon>
        <taxon>Fungi</taxon>
        <taxon>Dikarya</taxon>
        <taxon>Ascomycota</taxon>
        <taxon>Pezizomycotina</taxon>
        <taxon>Dothideomycetes</taxon>
        <taxon>Dothideomycetes incertae sedis</taxon>
        <taxon>Botryosphaeriales</taxon>
        <taxon>Botryosphaeriaceae</taxon>
        <taxon>Botryosphaeria</taxon>
    </lineage>
</organism>
<comment type="subcellular location">
    <subcellularLocation>
        <location evidence="1">Membrane</location>
        <topology evidence="1">Multi-pass membrane protein</topology>
    </subcellularLocation>
</comment>
<feature type="transmembrane region" description="Helical" evidence="6">
    <location>
        <begin position="499"/>
        <end position="519"/>
    </location>
</feature>
<dbReference type="GO" id="GO:0022857">
    <property type="term" value="F:transmembrane transporter activity"/>
    <property type="evidence" value="ECO:0007669"/>
    <property type="project" value="InterPro"/>
</dbReference>
<evidence type="ECO:0000256" key="6">
    <source>
        <dbReference type="SAM" id="Phobius"/>
    </source>
</evidence>
<evidence type="ECO:0000259" key="7">
    <source>
        <dbReference type="PROSITE" id="PS50850"/>
    </source>
</evidence>
<feature type="transmembrane region" description="Helical" evidence="6">
    <location>
        <begin position="294"/>
        <end position="312"/>
    </location>
</feature>
<feature type="transmembrane region" description="Helical" evidence="6">
    <location>
        <begin position="142"/>
        <end position="159"/>
    </location>
</feature>
<feature type="transmembrane region" description="Helical" evidence="6">
    <location>
        <begin position="372"/>
        <end position="390"/>
    </location>
</feature>
<sequence length="556" mass="58761">MNNSPASAKALAMVCSSEKFDEPPATSPVMSVEEPLDVINQVMTAATTESSPRHGMVHEGQAPSDISKASQLIITLLVILGNLTQFISMFTTVAAGFKLSSELGHDAQPGQANWMAASYSLTQSAFVLVSGRLGAVFGHQRLLLLGGAVIVVFSLVNAFCTTYDSFVAVRALTGIGGGILMPNAVATLTIMVPPGKARNITLAAFAASPPVGAMIGALFAGLFIELAEWKYLYIFIACLGALVFGALFFALPSEEPVDKGGEIDYIGSILGISGLALFNFAWNQAPSVGWQTPYIPVILALSILAFTGFLVWESRFARAPIMPLTIFAAPTFAALIFVVLLTYMSFGISLWYMVAWQQLLRGWSVLRLAVGWIPFSGGASCAVGLAAWLVPRLQAQCIMAVGVLACLASTLLVATMPAQQLYWKQTFPAILVGSICPDFVYVAAQIIASNSVGRRDQGVAGSLIGTLNLYGNSLGLGFAGTIEVRLLSNGAGEVKSYRAALYFGAALAVAALVLDLAFVRVPKDDRQGWKESEVSDDPHELTDGRRVPGAAGSDNV</sequence>
<proteinExistence type="predicted"/>
<dbReference type="OrthoDB" id="440755at2759"/>
<dbReference type="PANTHER" id="PTHR42718">
    <property type="entry name" value="MAJOR FACILITATOR SUPERFAMILY MULTIDRUG TRANSPORTER MFSC"/>
    <property type="match status" value="1"/>
</dbReference>
<feature type="transmembrane region" description="Helical" evidence="6">
    <location>
        <begin position="117"/>
        <end position="135"/>
    </location>
</feature>
<evidence type="ECO:0000256" key="2">
    <source>
        <dbReference type="ARBA" id="ARBA00022692"/>
    </source>
</evidence>
<feature type="transmembrane region" description="Helical" evidence="6">
    <location>
        <begin position="324"/>
        <end position="352"/>
    </location>
</feature>
<dbReference type="Pfam" id="PF07690">
    <property type="entry name" value="MFS_1"/>
    <property type="match status" value="1"/>
</dbReference>
<feature type="transmembrane region" description="Helical" evidence="6">
    <location>
        <begin position="263"/>
        <end position="282"/>
    </location>
</feature>
<dbReference type="EMBL" id="WWBZ02000062">
    <property type="protein sequence ID" value="KAF4302883.1"/>
    <property type="molecule type" value="Genomic_DNA"/>
</dbReference>
<reference evidence="8" key="1">
    <citation type="submission" date="2020-04" db="EMBL/GenBank/DDBJ databases">
        <title>Genome Assembly and Annotation of Botryosphaeria dothidea sdau 11-99, a Latent Pathogen of Apple Fruit Ring Rot in China.</title>
        <authorList>
            <person name="Yu C."/>
            <person name="Diao Y."/>
            <person name="Lu Q."/>
            <person name="Zhao J."/>
            <person name="Cui S."/>
            <person name="Peng C."/>
            <person name="He B."/>
            <person name="Liu H."/>
        </authorList>
    </citation>
    <scope>NUCLEOTIDE SEQUENCE [LARGE SCALE GENOMIC DNA]</scope>
    <source>
        <strain evidence="8">Sdau11-99</strain>
    </source>
</reference>
<keyword evidence="2 6" id="KW-0812">Transmembrane</keyword>
<feature type="transmembrane region" description="Helical" evidence="6">
    <location>
        <begin position="171"/>
        <end position="190"/>
    </location>
</feature>
<keyword evidence="4 6" id="KW-0472">Membrane</keyword>
<dbReference type="InterPro" id="IPR011701">
    <property type="entry name" value="MFS"/>
</dbReference>
<keyword evidence="3 6" id="KW-1133">Transmembrane helix</keyword>
<dbReference type="SUPFAM" id="SSF103473">
    <property type="entry name" value="MFS general substrate transporter"/>
    <property type="match status" value="1"/>
</dbReference>
<feature type="transmembrane region" description="Helical" evidence="6">
    <location>
        <begin position="427"/>
        <end position="447"/>
    </location>
</feature>
<evidence type="ECO:0000256" key="4">
    <source>
        <dbReference type="ARBA" id="ARBA00023136"/>
    </source>
</evidence>
<feature type="region of interest" description="Disordered" evidence="5">
    <location>
        <begin position="526"/>
        <end position="556"/>
    </location>
</feature>
<gene>
    <name evidence="8" type="ORF">GTA08_BOTSDO09064</name>
</gene>
<feature type="compositionally biased region" description="Basic and acidic residues" evidence="5">
    <location>
        <begin position="526"/>
        <end position="546"/>
    </location>
</feature>
<feature type="domain" description="Major facilitator superfamily (MFS) profile" evidence="7">
    <location>
        <begin position="74"/>
        <end position="523"/>
    </location>
</feature>
<keyword evidence="9" id="KW-1185">Reference proteome</keyword>
<dbReference type="PROSITE" id="PS50850">
    <property type="entry name" value="MFS"/>
    <property type="match status" value="1"/>
</dbReference>
<feature type="transmembrane region" description="Helical" evidence="6">
    <location>
        <begin position="397"/>
        <end position="415"/>
    </location>
</feature>
<evidence type="ECO:0000256" key="5">
    <source>
        <dbReference type="SAM" id="MobiDB-lite"/>
    </source>
</evidence>
<feature type="transmembrane region" description="Helical" evidence="6">
    <location>
        <begin position="459"/>
        <end position="479"/>
    </location>
</feature>
<evidence type="ECO:0000313" key="8">
    <source>
        <dbReference type="EMBL" id="KAF4302883.1"/>
    </source>
</evidence>
<dbReference type="InterPro" id="IPR020846">
    <property type="entry name" value="MFS_dom"/>
</dbReference>
<feature type="transmembrane region" description="Helical" evidence="6">
    <location>
        <begin position="230"/>
        <end position="251"/>
    </location>
</feature>
<evidence type="ECO:0000313" key="9">
    <source>
        <dbReference type="Proteomes" id="UP000572817"/>
    </source>
</evidence>
<name>A0A8H4IPG8_9PEZI</name>
<protein>
    <submittedName>
        <fullName evidence="8">Efflux pump antibiotic resistance protein</fullName>
    </submittedName>
</protein>